<dbReference type="Pfam" id="PF00300">
    <property type="entry name" value="His_Phos_1"/>
    <property type="match status" value="1"/>
</dbReference>
<dbReference type="InterPro" id="IPR050275">
    <property type="entry name" value="PGM_Phosphatase"/>
</dbReference>
<dbReference type="InterPro" id="IPR013078">
    <property type="entry name" value="His_Pase_superF_clade-1"/>
</dbReference>
<dbReference type="Proteomes" id="UP001500220">
    <property type="component" value="Unassembled WGS sequence"/>
</dbReference>
<dbReference type="PANTHER" id="PTHR48100:SF58">
    <property type="entry name" value="PE-PGRS FAMILY PROTEIN PE_PGRS11"/>
    <property type="match status" value="1"/>
</dbReference>
<dbReference type="SMART" id="SM00855">
    <property type="entry name" value="PGAM"/>
    <property type="match status" value="1"/>
</dbReference>
<dbReference type="AlphaFoldDB" id="A0A917NAI8"/>
<name>A0A917NAI8_9PSEU</name>
<proteinExistence type="predicted"/>
<dbReference type="GO" id="GO:0005737">
    <property type="term" value="C:cytoplasm"/>
    <property type="evidence" value="ECO:0007669"/>
    <property type="project" value="TreeGrafter"/>
</dbReference>
<dbReference type="EMBL" id="BAAAHC010000003">
    <property type="protein sequence ID" value="GAA0508850.1"/>
    <property type="molecule type" value="Genomic_DNA"/>
</dbReference>
<sequence length="216" mass="22761">MTEFAIEAPTGLRLVLVRHGQTPANVRGVLDTVPPGPGLTELGRQQAQRLAQRLAGEKVVSVHASRALRAQQTAQPLAERHELPVTVVDGTHEVFVGELEGRSDAEALRVFDEIYASWHAGRLDVPMPGGETGYEAVSRFVAGVRTAIDGAGDGAVVLVSHGAMLRLAANILATDVTGALANATHLPNTGLIVLEADPDVPTGWTCVAWDACTCDH</sequence>
<gene>
    <name evidence="1" type="ORF">GCM10009545_08680</name>
    <name evidence="2" type="ORF">GCM10011581_19050</name>
</gene>
<dbReference type="SUPFAM" id="SSF53254">
    <property type="entry name" value="Phosphoglycerate mutase-like"/>
    <property type="match status" value="1"/>
</dbReference>
<dbReference type="RefSeq" id="WP_188986940.1">
    <property type="nucleotide sequence ID" value="NZ_BAAAHC010000003.1"/>
</dbReference>
<dbReference type="PROSITE" id="PS00175">
    <property type="entry name" value="PG_MUTASE"/>
    <property type="match status" value="1"/>
</dbReference>
<accession>A0A917NAI8</accession>
<reference evidence="1 4" key="2">
    <citation type="journal article" date="2019" name="Int. J. Syst. Evol. Microbiol.">
        <title>The Global Catalogue of Microorganisms (GCM) 10K type strain sequencing project: providing services to taxonomists for standard genome sequencing and annotation.</title>
        <authorList>
            <consortium name="The Broad Institute Genomics Platform"/>
            <consortium name="The Broad Institute Genome Sequencing Center for Infectious Disease"/>
            <person name="Wu L."/>
            <person name="Ma J."/>
        </authorList>
    </citation>
    <scope>NUCLEOTIDE SEQUENCE [LARGE SCALE GENOMIC DNA]</scope>
    <source>
        <strain evidence="1 4">JCM 10664</strain>
    </source>
</reference>
<dbReference type="EMBL" id="BMMT01000005">
    <property type="protein sequence ID" value="GGI81773.1"/>
    <property type="molecule type" value="Genomic_DNA"/>
</dbReference>
<dbReference type="InterPro" id="IPR029033">
    <property type="entry name" value="His_PPase_superfam"/>
</dbReference>
<reference evidence="1" key="4">
    <citation type="submission" date="2023-12" db="EMBL/GenBank/DDBJ databases">
        <authorList>
            <person name="Sun Q."/>
            <person name="Inoue M."/>
        </authorList>
    </citation>
    <scope>NUCLEOTIDE SEQUENCE</scope>
    <source>
        <strain evidence="1">JCM 10664</strain>
    </source>
</reference>
<organism evidence="2 3">
    <name type="scientific">Saccharopolyspora thermophila</name>
    <dbReference type="NCBI Taxonomy" id="89367"/>
    <lineage>
        <taxon>Bacteria</taxon>
        <taxon>Bacillati</taxon>
        <taxon>Actinomycetota</taxon>
        <taxon>Actinomycetes</taxon>
        <taxon>Pseudonocardiales</taxon>
        <taxon>Pseudonocardiaceae</taxon>
        <taxon>Saccharopolyspora</taxon>
    </lineage>
</organism>
<dbReference type="InterPro" id="IPR001345">
    <property type="entry name" value="PG/BPGM_mutase_AS"/>
</dbReference>
<dbReference type="GO" id="GO:0016791">
    <property type="term" value="F:phosphatase activity"/>
    <property type="evidence" value="ECO:0007669"/>
    <property type="project" value="TreeGrafter"/>
</dbReference>
<protein>
    <submittedName>
        <fullName evidence="1">Histidine phosphatase family protein</fullName>
    </submittedName>
    <submittedName>
        <fullName evidence="2">Phosphoglycerate mutase</fullName>
    </submittedName>
</protein>
<evidence type="ECO:0000313" key="1">
    <source>
        <dbReference type="EMBL" id="GAA0508850.1"/>
    </source>
</evidence>
<dbReference type="CDD" id="cd07067">
    <property type="entry name" value="HP_PGM_like"/>
    <property type="match status" value="1"/>
</dbReference>
<evidence type="ECO:0000313" key="4">
    <source>
        <dbReference type="Proteomes" id="UP001500220"/>
    </source>
</evidence>
<dbReference type="PANTHER" id="PTHR48100">
    <property type="entry name" value="BROAD-SPECIFICITY PHOSPHATASE YOR283W-RELATED"/>
    <property type="match status" value="1"/>
</dbReference>
<reference evidence="2 3" key="1">
    <citation type="journal article" date="2014" name="Int. J. Syst. Evol. Microbiol.">
        <title>Complete genome sequence of Corynebacterium casei LMG S-19264T (=DSM 44701T), isolated from a smear-ripened cheese.</title>
        <authorList>
            <consortium name="US DOE Joint Genome Institute (JGI-PGF)"/>
            <person name="Walter F."/>
            <person name="Albersmeier A."/>
            <person name="Kalinowski J."/>
            <person name="Ruckert C."/>
        </authorList>
    </citation>
    <scope>NUCLEOTIDE SEQUENCE [LARGE SCALE GENOMIC DNA]</scope>
    <source>
        <strain evidence="2 3">CGMCC 4.7206</strain>
    </source>
</reference>
<dbReference type="Proteomes" id="UP000597989">
    <property type="component" value="Unassembled WGS sequence"/>
</dbReference>
<comment type="caution">
    <text evidence="2">The sequence shown here is derived from an EMBL/GenBank/DDBJ whole genome shotgun (WGS) entry which is preliminary data.</text>
</comment>
<evidence type="ECO:0000313" key="2">
    <source>
        <dbReference type="EMBL" id="GGI81773.1"/>
    </source>
</evidence>
<reference evidence="2" key="3">
    <citation type="submission" date="2020-09" db="EMBL/GenBank/DDBJ databases">
        <authorList>
            <person name="Sun Q."/>
            <person name="Zhou Y."/>
        </authorList>
    </citation>
    <scope>NUCLEOTIDE SEQUENCE</scope>
    <source>
        <strain evidence="2">CGMCC 4.7206</strain>
    </source>
</reference>
<keyword evidence="4" id="KW-1185">Reference proteome</keyword>
<dbReference type="Gene3D" id="3.40.50.1240">
    <property type="entry name" value="Phosphoglycerate mutase-like"/>
    <property type="match status" value="1"/>
</dbReference>
<evidence type="ECO:0000313" key="3">
    <source>
        <dbReference type="Proteomes" id="UP000597989"/>
    </source>
</evidence>